<gene>
    <name evidence="1" type="ORF">CHC_T00005700001</name>
</gene>
<dbReference type="Proteomes" id="UP000012073">
    <property type="component" value="Unassembled WGS sequence"/>
</dbReference>
<evidence type="ECO:0000313" key="1">
    <source>
        <dbReference type="EMBL" id="CDF37552.1"/>
    </source>
</evidence>
<name>R7QGA8_CHOCR</name>
<sequence>MAGARVHALGGRNEAVRERGWRLGRVEGRGGRGEGRLV</sequence>
<keyword evidence="2" id="KW-1185">Reference proteome</keyword>
<dbReference type="KEGG" id="ccp:CHC_T00005700001"/>
<dbReference type="AlphaFoldDB" id="R7QGA8"/>
<dbReference type="EMBL" id="HG001850">
    <property type="protein sequence ID" value="CDF37552.1"/>
    <property type="molecule type" value="Genomic_DNA"/>
</dbReference>
<dbReference type="Gramene" id="CDF37552">
    <property type="protein sequence ID" value="CDF37552"/>
    <property type="gene ID" value="CHC_T00005700001"/>
</dbReference>
<evidence type="ECO:0000313" key="2">
    <source>
        <dbReference type="Proteomes" id="UP000012073"/>
    </source>
</evidence>
<organism evidence="1 2">
    <name type="scientific">Chondrus crispus</name>
    <name type="common">Carrageen Irish moss</name>
    <name type="synonym">Polymorpha crispa</name>
    <dbReference type="NCBI Taxonomy" id="2769"/>
    <lineage>
        <taxon>Eukaryota</taxon>
        <taxon>Rhodophyta</taxon>
        <taxon>Florideophyceae</taxon>
        <taxon>Rhodymeniophycidae</taxon>
        <taxon>Gigartinales</taxon>
        <taxon>Gigartinaceae</taxon>
        <taxon>Chondrus</taxon>
    </lineage>
</organism>
<proteinExistence type="predicted"/>
<accession>R7QGA8</accession>
<reference evidence="2" key="1">
    <citation type="journal article" date="2013" name="Proc. Natl. Acad. Sci. U.S.A.">
        <title>Genome structure and metabolic features in the red seaweed Chondrus crispus shed light on evolution of the Archaeplastida.</title>
        <authorList>
            <person name="Collen J."/>
            <person name="Porcel B."/>
            <person name="Carre W."/>
            <person name="Ball S.G."/>
            <person name="Chaparro C."/>
            <person name="Tonon T."/>
            <person name="Barbeyron T."/>
            <person name="Michel G."/>
            <person name="Noel B."/>
            <person name="Valentin K."/>
            <person name="Elias M."/>
            <person name="Artiguenave F."/>
            <person name="Arun A."/>
            <person name="Aury J.M."/>
            <person name="Barbosa-Neto J.F."/>
            <person name="Bothwell J.H."/>
            <person name="Bouget F.Y."/>
            <person name="Brillet L."/>
            <person name="Cabello-Hurtado F."/>
            <person name="Capella-Gutierrez S."/>
            <person name="Charrier B."/>
            <person name="Cladiere L."/>
            <person name="Cock J.M."/>
            <person name="Coelho S.M."/>
            <person name="Colleoni C."/>
            <person name="Czjzek M."/>
            <person name="Da Silva C."/>
            <person name="Delage L."/>
            <person name="Denoeud F."/>
            <person name="Deschamps P."/>
            <person name="Dittami S.M."/>
            <person name="Gabaldon T."/>
            <person name="Gachon C.M."/>
            <person name="Groisillier A."/>
            <person name="Herve C."/>
            <person name="Jabbari K."/>
            <person name="Katinka M."/>
            <person name="Kloareg B."/>
            <person name="Kowalczyk N."/>
            <person name="Labadie K."/>
            <person name="Leblanc C."/>
            <person name="Lopez P.J."/>
            <person name="McLachlan D.H."/>
            <person name="Meslet-Cladiere L."/>
            <person name="Moustafa A."/>
            <person name="Nehr Z."/>
            <person name="Nyvall Collen P."/>
            <person name="Panaud O."/>
            <person name="Partensky F."/>
            <person name="Poulain J."/>
            <person name="Rensing S.A."/>
            <person name="Rousvoal S."/>
            <person name="Samson G."/>
            <person name="Symeonidi A."/>
            <person name="Weissenbach J."/>
            <person name="Zambounis A."/>
            <person name="Wincker P."/>
            <person name="Boyen C."/>
        </authorList>
    </citation>
    <scope>NUCLEOTIDE SEQUENCE [LARGE SCALE GENOMIC DNA]</scope>
    <source>
        <strain evidence="2">cv. Stackhouse</strain>
    </source>
</reference>
<dbReference type="RefSeq" id="XP_005717423.1">
    <property type="nucleotide sequence ID" value="XM_005717366.1"/>
</dbReference>
<dbReference type="GeneID" id="17325156"/>
<protein>
    <submittedName>
        <fullName evidence="1">Uncharacterized protein</fullName>
    </submittedName>
</protein>